<dbReference type="InterPro" id="IPR014347">
    <property type="entry name" value="Tautomerase/MIF_sf"/>
</dbReference>
<dbReference type="Proteomes" id="UP001596113">
    <property type="component" value="Unassembled WGS sequence"/>
</dbReference>
<proteinExistence type="predicted"/>
<comment type="caution">
    <text evidence="1">The sequence shown here is derived from an EMBL/GenBank/DDBJ whole genome shotgun (WGS) entry which is preliminary data.</text>
</comment>
<organism evidence="1 2">
    <name type="scientific">Cohnella soli</name>
    <dbReference type="NCBI Taxonomy" id="425005"/>
    <lineage>
        <taxon>Bacteria</taxon>
        <taxon>Bacillati</taxon>
        <taxon>Bacillota</taxon>
        <taxon>Bacilli</taxon>
        <taxon>Bacillales</taxon>
        <taxon>Paenibacillaceae</taxon>
        <taxon>Cohnella</taxon>
    </lineage>
</organism>
<reference evidence="2" key="1">
    <citation type="journal article" date="2019" name="Int. J. Syst. Evol. Microbiol.">
        <title>The Global Catalogue of Microorganisms (GCM) 10K type strain sequencing project: providing services to taxonomists for standard genome sequencing and annotation.</title>
        <authorList>
            <consortium name="The Broad Institute Genomics Platform"/>
            <consortium name="The Broad Institute Genome Sequencing Center for Infectious Disease"/>
            <person name="Wu L."/>
            <person name="Ma J."/>
        </authorList>
    </citation>
    <scope>NUCLEOTIDE SEQUENCE [LARGE SCALE GENOMIC DNA]</scope>
    <source>
        <strain evidence="2">CGMCC 1.18575</strain>
    </source>
</reference>
<evidence type="ECO:0000313" key="2">
    <source>
        <dbReference type="Proteomes" id="UP001596113"/>
    </source>
</evidence>
<dbReference type="Gene3D" id="3.30.429.10">
    <property type="entry name" value="Macrophage Migration Inhibitory Factor"/>
    <property type="match status" value="1"/>
</dbReference>
<keyword evidence="2" id="KW-1185">Reference proteome</keyword>
<protein>
    <submittedName>
        <fullName evidence="1">DUF1904 family protein</fullName>
    </submittedName>
</protein>
<name>A0ABW0I171_9BACL</name>
<dbReference type="InterPro" id="IPR015017">
    <property type="entry name" value="DUF1904"/>
</dbReference>
<dbReference type="SUPFAM" id="SSF55331">
    <property type="entry name" value="Tautomerase/MIF"/>
    <property type="match status" value="1"/>
</dbReference>
<sequence>MPHLLIRGVSHEGIRSVSRALVAELANICECPEDYFVLEALHTTAFFGGEAVDSYPFVEVNWFDRGLAVRDAVASCIDRHIRSVGVTEAEIAFKVYEEDAYYANGKRLGASDAEREAELLALRTENGKLKEDLAKARKALAAGSGQNMSSKLYDALRE</sequence>
<dbReference type="EMBL" id="JBHSMI010000067">
    <property type="protein sequence ID" value="MFC5406993.1"/>
    <property type="molecule type" value="Genomic_DNA"/>
</dbReference>
<gene>
    <name evidence="1" type="ORF">ACFPOF_30065</name>
</gene>
<dbReference type="Pfam" id="PF08921">
    <property type="entry name" value="DUF1904"/>
    <property type="match status" value="1"/>
</dbReference>
<accession>A0ABW0I171</accession>
<dbReference type="RefSeq" id="WP_378139261.1">
    <property type="nucleotide sequence ID" value="NZ_JBHSMI010000067.1"/>
</dbReference>
<evidence type="ECO:0000313" key="1">
    <source>
        <dbReference type="EMBL" id="MFC5406993.1"/>
    </source>
</evidence>